<reference evidence="2" key="1">
    <citation type="submission" date="2020-06" db="EMBL/GenBank/DDBJ databases">
        <title>Draft genomic sequecing of Geomonas sp. Red745.</title>
        <authorList>
            <person name="Itoh H."/>
            <person name="Xu Z.X."/>
            <person name="Ushijima N."/>
            <person name="Masuda Y."/>
            <person name="Shiratori Y."/>
            <person name="Senoo K."/>
        </authorList>
    </citation>
    <scope>NUCLEOTIDE SEQUENCE [LARGE SCALE GENOMIC DNA]</scope>
    <source>
        <strain evidence="2">Red745</strain>
    </source>
</reference>
<evidence type="ECO:0000313" key="2">
    <source>
        <dbReference type="Proteomes" id="UP000587586"/>
    </source>
</evidence>
<dbReference type="AlphaFoldDB" id="A0A6V8N7J9"/>
<proteinExistence type="predicted"/>
<organism evidence="1 2">
    <name type="scientific">Geomonas limicola</name>
    <dbReference type="NCBI Taxonomy" id="2740186"/>
    <lineage>
        <taxon>Bacteria</taxon>
        <taxon>Pseudomonadati</taxon>
        <taxon>Thermodesulfobacteriota</taxon>
        <taxon>Desulfuromonadia</taxon>
        <taxon>Geobacterales</taxon>
        <taxon>Geobacteraceae</taxon>
        <taxon>Geomonas</taxon>
    </lineage>
</organism>
<dbReference type="RefSeq" id="WP_183361083.1">
    <property type="nucleotide sequence ID" value="NZ_BLXZ01000004.1"/>
</dbReference>
<dbReference type="Proteomes" id="UP000587586">
    <property type="component" value="Unassembled WGS sequence"/>
</dbReference>
<sequence length="186" mass="21535">MWLNLGCGLRPLPGYLNVDRFGKPDLRHDLETFPWPWPDNSVSKVLMIHVLEHLGRDPEIFRRIIQELYRVCCDRAQIHLVVPHPKHDTFLSDPTHVRPISEETLYLLSRAKNLEFLRAGASNSCLALEWEVNFELTDIIYHFDARWKARRASGAISTEELLEAVLNHNNVIEMLEMTLTVDKSAP</sequence>
<dbReference type="EMBL" id="BLXZ01000004">
    <property type="protein sequence ID" value="GFO68528.1"/>
    <property type="molecule type" value="Genomic_DNA"/>
</dbReference>
<dbReference type="Gene3D" id="3.40.50.150">
    <property type="entry name" value="Vaccinia Virus protein VP39"/>
    <property type="match status" value="1"/>
</dbReference>
<dbReference type="InterPro" id="IPR029063">
    <property type="entry name" value="SAM-dependent_MTases_sf"/>
</dbReference>
<gene>
    <name evidence="1" type="ORF">GMLC_21070</name>
</gene>
<comment type="caution">
    <text evidence="1">The sequence shown here is derived from an EMBL/GenBank/DDBJ whole genome shotgun (WGS) entry which is preliminary data.</text>
</comment>
<name>A0A6V8N7J9_9BACT</name>
<accession>A0A6V8N7J9</accession>
<keyword evidence="2" id="KW-1185">Reference proteome</keyword>
<dbReference type="SUPFAM" id="SSF53335">
    <property type="entry name" value="S-adenosyl-L-methionine-dependent methyltransferases"/>
    <property type="match status" value="1"/>
</dbReference>
<evidence type="ECO:0008006" key="3">
    <source>
        <dbReference type="Google" id="ProtNLM"/>
    </source>
</evidence>
<protein>
    <recommendedName>
        <fullName evidence="3">Methyltransferase type 11 domain-containing protein</fullName>
    </recommendedName>
</protein>
<evidence type="ECO:0000313" key="1">
    <source>
        <dbReference type="EMBL" id="GFO68528.1"/>
    </source>
</evidence>